<accession>A0ABY7VDZ2</accession>
<evidence type="ECO:0000256" key="4">
    <source>
        <dbReference type="ARBA" id="ARBA00023136"/>
    </source>
</evidence>
<organism evidence="7 8">
    <name type="scientific">Thalassomonas haliotis</name>
    <dbReference type="NCBI Taxonomy" id="485448"/>
    <lineage>
        <taxon>Bacteria</taxon>
        <taxon>Pseudomonadati</taxon>
        <taxon>Pseudomonadota</taxon>
        <taxon>Gammaproteobacteria</taxon>
        <taxon>Alteromonadales</taxon>
        <taxon>Colwelliaceae</taxon>
        <taxon>Thalassomonas</taxon>
    </lineage>
</organism>
<comment type="similarity">
    <text evidence="2">Belongs to the MipA/OmpV family.</text>
</comment>
<evidence type="ECO:0000256" key="6">
    <source>
        <dbReference type="SAM" id="SignalP"/>
    </source>
</evidence>
<keyword evidence="4" id="KW-0472">Membrane</keyword>
<reference evidence="7 8" key="1">
    <citation type="journal article" date="2022" name="Mar. Drugs">
        <title>Bioassay-Guided Fractionation Leads to the Detection of Cholic Acid Generated by the Rare Thalassomonas sp.</title>
        <authorList>
            <person name="Pheiffer F."/>
            <person name="Schneider Y.K."/>
            <person name="Hansen E.H."/>
            <person name="Andersen J.H."/>
            <person name="Isaksson J."/>
            <person name="Busche T."/>
            <person name="R C."/>
            <person name="Kalinowski J."/>
            <person name="Zyl L.V."/>
            <person name="Trindade M."/>
        </authorList>
    </citation>
    <scope>NUCLEOTIDE SEQUENCE [LARGE SCALE GENOMIC DNA]</scope>
    <source>
        <strain evidence="7 8">A5K-61T</strain>
    </source>
</reference>
<dbReference type="EMBL" id="CP059693">
    <property type="protein sequence ID" value="WDE11898.1"/>
    <property type="molecule type" value="Genomic_DNA"/>
</dbReference>
<dbReference type="Proteomes" id="UP001215231">
    <property type="component" value="Chromosome"/>
</dbReference>
<keyword evidence="5" id="KW-0998">Cell outer membrane</keyword>
<name>A0ABY7VDZ2_9GAMM</name>
<evidence type="ECO:0000256" key="1">
    <source>
        <dbReference type="ARBA" id="ARBA00004442"/>
    </source>
</evidence>
<keyword evidence="3 6" id="KW-0732">Signal</keyword>
<evidence type="ECO:0000256" key="2">
    <source>
        <dbReference type="ARBA" id="ARBA00005722"/>
    </source>
</evidence>
<evidence type="ECO:0000256" key="5">
    <source>
        <dbReference type="ARBA" id="ARBA00023237"/>
    </source>
</evidence>
<protein>
    <submittedName>
        <fullName evidence="7">MipA/OmpV family protein</fullName>
    </submittedName>
</protein>
<proteinExistence type="inferred from homology"/>
<feature type="signal peptide" evidence="6">
    <location>
        <begin position="1"/>
        <end position="26"/>
    </location>
</feature>
<feature type="chain" id="PRO_5046919842" evidence="6">
    <location>
        <begin position="27"/>
        <end position="288"/>
    </location>
</feature>
<keyword evidence="8" id="KW-1185">Reference proteome</keyword>
<evidence type="ECO:0000313" key="8">
    <source>
        <dbReference type="Proteomes" id="UP001215231"/>
    </source>
</evidence>
<dbReference type="PANTHER" id="PTHR38776:SF1">
    <property type="entry name" value="MLTA-INTERACTING PROTEIN-RELATED"/>
    <property type="match status" value="1"/>
</dbReference>
<dbReference type="PANTHER" id="PTHR38776">
    <property type="entry name" value="MLTA-INTERACTING PROTEIN-RELATED"/>
    <property type="match status" value="1"/>
</dbReference>
<dbReference type="InterPro" id="IPR010583">
    <property type="entry name" value="MipA"/>
</dbReference>
<dbReference type="Pfam" id="PF06629">
    <property type="entry name" value="MipA"/>
    <property type="match status" value="1"/>
</dbReference>
<sequence>MKTLLHHFILILLLGLVAFSSAQLQAGEAQLTQVIADNDSNYSGGFLRLGYGYKARINPYEDEEKGETFFVKGRYQWQLGFFVEAAYYRVLNEGLRVGYNFYNTERWNLDIHNVVAHGDLDIKIDYFERYFTMQRNETQMLALRATGSFQQTTLQFVFAPYSFNDETDGIYASAALDRSFQLKNWQVYASLGVEYRSKKLLEYYYAIARTGSWTEIYFPSYQPGDGIDVTGEIGVSYPISKNWLFEAYHKYTNLADSIDDSPLFQYNSTRYGRSKNVSETGLLISYTF</sequence>
<evidence type="ECO:0000313" key="7">
    <source>
        <dbReference type="EMBL" id="WDE11898.1"/>
    </source>
</evidence>
<evidence type="ECO:0000256" key="3">
    <source>
        <dbReference type="ARBA" id="ARBA00022729"/>
    </source>
</evidence>
<comment type="subcellular location">
    <subcellularLocation>
        <location evidence="1">Cell outer membrane</location>
    </subcellularLocation>
</comment>
<gene>
    <name evidence="7" type="ORF">H3N35_27555</name>
</gene>
<dbReference type="RefSeq" id="WP_274052125.1">
    <property type="nucleotide sequence ID" value="NZ_CP059693.1"/>
</dbReference>